<keyword evidence="3" id="KW-1185">Reference proteome</keyword>
<protein>
    <submittedName>
        <fullName evidence="2">Uncharacterized protein</fullName>
    </submittedName>
</protein>
<feature type="non-terminal residue" evidence="2">
    <location>
        <position position="53"/>
    </location>
</feature>
<proteinExistence type="predicted"/>
<feature type="region of interest" description="Disordered" evidence="1">
    <location>
        <begin position="30"/>
        <end position="53"/>
    </location>
</feature>
<gene>
    <name evidence="2" type="ORF">SAMN05421783_1626</name>
</gene>
<name>A0A1H3DUW5_THIRO</name>
<sequence length="53" mass="5708">MSHSRPCVFALPWLWLPIAIALAPMLAAQEPDTAAAPADEPDDPILSQALTPW</sequence>
<reference evidence="3" key="1">
    <citation type="submission" date="2016-10" db="EMBL/GenBank/DDBJ databases">
        <authorList>
            <person name="Varghese N."/>
            <person name="Submissions S."/>
        </authorList>
    </citation>
    <scope>NUCLEOTIDE SEQUENCE [LARGE SCALE GENOMIC DNA]</scope>
    <source>
        <strain evidence="3">DSM 217</strain>
    </source>
</reference>
<dbReference type="Proteomes" id="UP000198816">
    <property type="component" value="Unassembled WGS sequence"/>
</dbReference>
<evidence type="ECO:0000256" key="1">
    <source>
        <dbReference type="SAM" id="MobiDB-lite"/>
    </source>
</evidence>
<dbReference type="EMBL" id="FNNZ01000062">
    <property type="protein sequence ID" value="SDX70151.1"/>
    <property type="molecule type" value="Genomic_DNA"/>
</dbReference>
<evidence type="ECO:0000313" key="2">
    <source>
        <dbReference type="EMBL" id="SDX70151.1"/>
    </source>
</evidence>
<organism evidence="2 3">
    <name type="scientific">Thiocapsa roseopersicina</name>
    <dbReference type="NCBI Taxonomy" id="1058"/>
    <lineage>
        <taxon>Bacteria</taxon>
        <taxon>Pseudomonadati</taxon>
        <taxon>Pseudomonadota</taxon>
        <taxon>Gammaproteobacteria</taxon>
        <taxon>Chromatiales</taxon>
        <taxon>Chromatiaceae</taxon>
        <taxon>Thiocapsa</taxon>
    </lineage>
</organism>
<evidence type="ECO:0000313" key="3">
    <source>
        <dbReference type="Proteomes" id="UP000198816"/>
    </source>
</evidence>
<dbReference type="AlphaFoldDB" id="A0A1H3DUW5"/>
<accession>A0A1H3DUW5</accession>